<name>A0ACA9NB14_9GLOM</name>
<evidence type="ECO:0000313" key="1">
    <source>
        <dbReference type="EMBL" id="CAG8643220.1"/>
    </source>
</evidence>
<evidence type="ECO:0000313" key="2">
    <source>
        <dbReference type="Proteomes" id="UP000789920"/>
    </source>
</evidence>
<proteinExistence type="predicted"/>
<accession>A0ACA9NB14</accession>
<dbReference type="EMBL" id="CAJVQC010012933">
    <property type="protein sequence ID" value="CAG8643220.1"/>
    <property type="molecule type" value="Genomic_DNA"/>
</dbReference>
<organism evidence="1 2">
    <name type="scientific">Racocetra persica</name>
    <dbReference type="NCBI Taxonomy" id="160502"/>
    <lineage>
        <taxon>Eukaryota</taxon>
        <taxon>Fungi</taxon>
        <taxon>Fungi incertae sedis</taxon>
        <taxon>Mucoromycota</taxon>
        <taxon>Glomeromycotina</taxon>
        <taxon>Glomeromycetes</taxon>
        <taxon>Diversisporales</taxon>
        <taxon>Gigasporaceae</taxon>
        <taxon>Racocetra</taxon>
    </lineage>
</organism>
<protein>
    <submittedName>
        <fullName evidence="1">152_t:CDS:1</fullName>
    </submittedName>
</protein>
<dbReference type="Proteomes" id="UP000789920">
    <property type="component" value="Unassembled WGS sequence"/>
</dbReference>
<feature type="non-terminal residue" evidence="1">
    <location>
        <position position="104"/>
    </location>
</feature>
<reference evidence="1" key="1">
    <citation type="submission" date="2021-06" db="EMBL/GenBank/DDBJ databases">
        <authorList>
            <person name="Kallberg Y."/>
            <person name="Tangrot J."/>
            <person name="Rosling A."/>
        </authorList>
    </citation>
    <scope>NUCLEOTIDE SEQUENCE</scope>
    <source>
        <strain evidence="1">MA461A</strain>
    </source>
</reference>
<sequence>QILFKRLKQLQKTLDELDIEGIYELFLKQQSTLYEPTIEEWQLIMKEHEQRIKSPGALNLNMDDAQMRQRIYEFLMSTTLKDCSIIFTFQKSHFNDETRVSRDI</sequence>
<keyword evidence="2" id="KW-1185">Reference proteome</keyword>
<feature type="non-terminal residue" evidence="1">
    <location>
        <position position="1"/>
    </location>
</feature>
<comment type="caution">
    <text evidence="1">The sequence shown here is derived from an EMBL/GenBank/DDBJ whole genome shotgun (WGS) entry which is preliminary data.</text>
</comment>
<gene>
    <name evidence="1" type="ORF">RPERSI_LOCUS7564</name>
</gene>